<dbReference type="Proteomes" id="UP000250222">
    <property type="component" value="Unassembled WGS sequence"/>
</dbReference>
<evidence type="ECO:0000256" key="1">
    <source>
        <dbReference type="SAM" id="MobiDB-lite"/>
    </source>
</evidence>
<keyword evidence="3" id="KW-0808">Transferase</keyword>
<dbReference type="RefSeq" id="WP_146237487.1">
    <property type="nucleotide sequence ID" value="NZ_QKLZ01000003.1"/>
</dbReference>
<dbReference type="Pfam" id="PF04101">
    <property type="entry name" value="Glyco_tran_28_C"/>
    <property type="match status" value="1"/>
</dbReference>
<dbReference type="InterPro" id="IPR007235">
    <property type="entry name" value="Glyco_trans_28_C"/>
</dbReference>
<dbReference type="SUPFAM" id="SSF53756">
    <property type="entry name" value="UDP-Glycosyltransferase/glycogen phosphorylase"/>
    <property type="match status" value="1"/>
</dbReference>
<proteinExistence type="predicted"/>
<dbReference type="PANTHER" id="PTHR21015">
    <property type="entry name" value="UDP-N-ACETYLGLUCOSAMINE--N-ACETYLMURAMYL-(PENTAPEPTIDE) PYROPHOSPHORYL-UNDECAPRENOL N-ACETYLGLUCOSAMINE TRANSFERASE 1"/>
    <property type="match status" value="1"/>
</dbReference>
<feature type="region of interest" description="Disordered" evidence="1">
    <location>
        <begin position="1"/>
        <end position="21"/>
    </location>
</feature>
<keyword evidence="4" id="KW-1185">Reference proteome</keyword>
<feature type="domain" description="Glycosyl transferase family 28 C-terminal" evidence="2">
    <location>
        <begin position="235"/>
        <end position="362"/>
    </location>
</feature>
<dbReference type="AlphaFoldDB" id="A0A2Y9C4M3"/>
<protein>
    <submittedName>
        <fullName evidence="3">Predicted glycosyl transferase</fullName>
    </submittedName>
</protein>
<dbReference type="EMBL" id="UETB01000003">
    <property type="protein sequence ID" value="SSA39853.1"/>
    <property type="molecule type" value="Genomic_DNA"/>
</dbReference>
<gene>
    <name evidence="3" type="ORF">SAMN05216184_10338</name>
</gene>
<dbReference type="OrthoDB" id="9802126at2"/>
<name>A0A2Y9C4M3_9MICO</name>
<organism evidence="3 4">
    <name type="scientific">Georgenia satyanarayanai</name>
    <dbReference type="NCBI Taxonomy" id="860221"/>
    <lineage>
        <taxon>Bacteria</taxon>
        <taxon>Bacillati</taxon>
        <taxon>Actinomycetota</taxon>
        <taxon>Actinomycetes</taxon>
        <taxon>Micrococcales</taxon>
        <taxon>Bogoriellaceae</taxon>
        <taxon>Georgenia</taxon>
    </lineage>
</organism>
<dbReference type="PANTHER" id="PTHR21015:SF28">
    <property type="entry name" value="SLL1722 PROTEIN"/>
    <property type="match status" value="1"/>
</dbReference>
<dbReference type="Gene3D" id="3.40.50.2000">
    <property type="entry name" value="Glycogen Phosphorylase B"/>
    <property type="match status" value="1"/>
</dbReference>
<dbReference type="GO" id="GO:0016758">
    <property type="term" value="F:hexosyltransferase activity"/>
    <property type="evidence" value="ECO:0007669"/>
    <property type="project" value="InterPro"/>
</dbReference>
<reference evidence="3 4" key="1">
    <citation type="submission" date="2016-10" db="EMBL/GenBank/DDBJ databases">
        <authorList>
            <person name="Cai Z."/>
        </authorList>
    </citation>
    <scope>NUCLEOTIDE SEQUENCE [LARGE SCALE GENOMIC DNA]</scope>
    <source>
        <strain evidence="3 4">CGMCC 1.10826</strain>
    </source>
</reference>
<evidence type="ECO:0000313" key="3">
    <source>
        <dbReference type="EMBL" id="SSA39853.1"/>
    </source>
</evidence>
<evidence type="ECO:0000259" key="2">
    <source>
        <dbReference type="Pfam" id="PF04101"/>
    </source>
</evidence>
<sequence>MTTTTTRPAGPAGPHRGTDPQGRRLRVALYSHDALGLGHVRRNLAIARALTTLGPAPDVLLLTGAPEAVTAQRPAHCDLVSLPALAKDATGAYSARHLSVDEAHIRHMRRAVLTAALSSFRPDVLVVDKHPRGFLGELEPALALLRAAGTRIVLGLRDVLDDAVTSRREWDADRGAQALRRWYDQVWVYGDRAVHDLTAELDLPAARTVHTGYLATGRQGGPAVTEVDNPYVLAMVGGGSDGAHLAEAFVRTTMPAGHHGVLVTGPQMPADDVRRVTEIAAHRTDLTVRTFVEDAEALIGGAAAVVSMGGYNTVCEALALGVRLLVVPRVRPRQEQLVRARLLTAVGVLDHLPPERLTSPALERWLARAVTAQPDAPEDVVDLGGLTRLPHLLTSLVATKEETDVA</sequence>
<evidence type="ECO:0000313" key="4">
    <source>
        <dbReference type="Proteomes" id="UP000250222"/>
    </source>
</evidence>
<accession>A0A2Y9C4M3</accession>